<proteinExistence type="inferred from homology"/>
<dbReference type="Gene3D" id="3.40.50.1820">
    <property type="entry name" value="alpha/beta hydrolase"/>
    <property type="match status" value="1"/>
</dbReference>
<evidence type="ECO:0000256" key="1">
    <source>
        <dbReference type="ARBA" id="ARBA00010088"/>
    </source>
</evidence>
<keyword evidence="2" id="KW-0378">Hydrolase</keyword>
<dbReference type="Proteomes" id="UP000298061">
    <property type="component" value="Unassembled WGS sequence"/>
</dbReference>
<protein>
    <recommendedName>
        <fullName evidence="3">AB hydrolase-1 domain-containing protein</fullName>
    </recommendedName>
</protein>
<sequence length="301" mass="34297">MSTPLVAEGVVPFVYNGEQFSTWYKLVGDCHPERPPLIILHGGPGTSHDYMLPLADLASHSPPTTVLLYDQIGTARSTHLPDKPGSFWTIDLFVAELENILTHFGFTVSFDLLGHSWGAQLAVEFILRRQPAGLRRLVIADGLASTKMRTEARDQLMRTMPQEVQDTIRKHDEEGTRNAPEYKMAWRAFYARHACRLDPPPKEVIFSLGQSEDDSGGGNVLNHMRKNILDGDYSLVDQLHLIRVPTLLINGEYDFMTDKVVRPFFDKIEKVKWVKFAQSSHMPHWEERERYIDIVGRFLAL</sequence>
<evidence type="ECO:0000313" key="5">
    <source>
        <dbReference type="Proteomes" id="UP000298061"/>
    </source>
</evidence>
<dbReference type="NCBIfam" id="TIGR01250">
    <property type="entry name" value="pro_imino_pep_2"/>
    <property type="match status" value="1"/>
</dbReference>
<dbReference type="InterPro" id="IPR005945">
    <property type="entry name" value="Pro_imino_pep"/>
</dbReference>
<dbReference type="AlphaFoldDB" id="A0A4Y9ZIN9"/>
<evidence type="ECO:0000256" key="2">
    <source>
        <dbReference type="ARBA" id="ARBA00022801"/>
    </source>
</evidence>
<reference evidence="4 5" key="1">
    <citation type="submission" date="2019-02" db="EMBL/GenBank/DDBJ databases">
        <title>Genome sequencing of the rare red list fungi Hericium alpestre (H. flagellum).</title>
        <authorList>
            <person name="Buettner E."/>
            <person name="Kellner H."/>
        </authorList>
    </citation>
    <scope>NUCLEOTIDE SEQUENCE [LARGE SCALE GENOMIC DNA]</scope>
    <source>
        <strain evidence="4 5">DSM 108284</strain>
    </source>
</reference>
<evidence type="ECO:0000313" key="4">
    <source>
        <dbReference type="EMBL" id="TFY73733.1"/>
    </source>
</evidence>
<name>A0A4Y9ZIN9_9AGAM</name>
<dbReference type="InterPro" id="IPR002410">
    <property type="entry name" value="Peptidase_S33"/>
</dbReference>
<dbReference type="PIRSF" id="PIRSF005539">
    <property type="entry name" value="Pept_S33_TRI_F1"/>
    <property type="match status" value="1"/>
</dbReference>
<dbReference type="PRINTS" id="PR00793">
    <property type="entry name" value="PROAMNOPTASE"/>
</dbReference>
<comment type="similarity">
    <text evidence="1">Belongs to the peptidase S33 family.</text>
</comment>
<feature type="domain" description="AB hydrolase-1" evidence="3">
    <location>
        <begin position="35"/>
        <end position="287"/>
    </location>
</feature>
<dbReference type="InterPro" id="IPR050228">
    <property type="entry name" value="Carboxylesterase_BioH"/>
</dbReference>
<dbReference type="InterPro" id="IPR029058">
    <property type="entry name" value="AB_hydrolase_fold"/>
</dbReference>
<accession>A0A4Y9ZIN9</accession>
<comment type="caution">
    <text evidence="4">The sequence shown here is derived from an EMBL/GenBank/DDBJ whole genome shotgun (WGS) entry which is preliminary data.</text>
</comment>
<gene>
    <name evidence="4" type="ORF">EWM64_g10279</name>
</gene>
<dbReference type="GO" id="GO:0006508">
    <property type="term" value="P:proteolysis"/>
    <property type="evidence" value="ECO:0007669"/>
    <property type="project" value="InterPro"/>
</dbReference>
<dbReference type="PANTHER" id="PTHR43194">
    <property type="entry name" value="HYDROLASE ALPHA/BETA FOLD FAMILY"/>
    <property type="match status" value="1"/>
</dbReference>
<dbReference type="PANTHER" id="PTHR43194:SF2">
    <property type="entry name" value="PEROXISOMAL MEMBRANE PROTEIN LPX1"/>
    <property type="match status" value="1"/>
</dbReference>
<keyword evidence="5" id="KW-1185">Reference proteome</keyword>
<evidence type="ECO:0000259" key="3">
    <source>
        <dbReference type="Pfam" id="PF00561"/>
    </source>
</evidence>
<organism evidence="4 5">
    <name type="scientific">Hericium alpestre</name>
    <dbReference type="NCBI Taxonomy" id="135208"/>
    <lineage>
        <taxon>Eukaryota</taxon>
        <taxon>Fungi</taxon>
        <taxon>Dikarya</taxon>
        <taxon>Basidiomycota</taxon>
        <taxon>Agaricomycotina</taxon>
        <taxon>Agaricomycetes</taxon>
        <taxon>Russulales</taxon>
        <taxon>Hericiaceae</taxon>
        <taxon>Hericium</taxon>
    </lineage>
</organism>
<dbReference type="EMBL" id="SFCI01002592">
    <property type="protein sequence ID" value="TFY73733.1"/>
    <property type="molecule type" value="Genomic_DNA"/>
</dbReference>
<dbReference type="SUPFAM" id="SSF53474">
    <property type="entry name" value="alpha/beta-Hydrolases"/>
    <property type="match status" value="1"/>
</dbReference>
<dbReference type="OrthoDB" id="190201at2759"/>
<dbReference type="GO" id="GO:0008233">
    <property type="term" value="F:peptidase activity"/>
    <property type="evidence" value="ECO:0007669"/>
    <property type="project" value="InterPro"/>
</dbReference>
<dbReference type="InterPro" id="IPR000073">
    <property type="entry name" value="AB_hydrolase_1"/>
</dbReference>
<dbReference type="Pfam" id="PF00561">
    <property type="entry name" value="Abhydrolase_1"/>
    <property type="match status" value="1"/>
</dbReference>